<evidence type="ECO:0000313" key="1">
    <source>
        <dbReference type="EMBL" id="OAE48991.1"/>
    </source>
</evidence>
<sequence length="117" mass="12311">MKVQKFSVSDAKLAKSPGQDAEIYVGNLVDENHGGPVTIGYGRYAPGQSLTETMAVDDTMIVLEGSLSVSTTDGTVTAGPGDIVYMPKGQSVTITTQGEGALTAYVTYPHWAQFHKG</sequence>
<reference evidence="1 2" key="1">
    <citation type="submission" date="2016-05" db="EMBL/GenBank/DDBJ databases">
        <authorList>
            <person name="Lavstsen T."/>
            <person name="Jespersen J.S."/>
        </authorList>
    </citation>
    <scope>NUCLEOTIDE SEQUENCE [LARGE SCALE GENOMIC DNA]</scope>
    <source>
        <strain evidence="1 2">KCJ1736</strain>
    </source>
</reference>
<dbReference type="InterPro" id="IPR010424">
    <property type="entry name" value="EutQ"/>
</dbReference>
<dbReference type="EMBL" id="LXPS01000004">
    <property type="protein sequence ID" value="OAE48991.1"/>
    <property type="molecule type" value="Genomic_DNA"/>
</dbReference>
<dbReference type="InterPro" id="IPR014710">
    <property type="entry name" value="RmlC-like_jellyroll"/>
</dbReference>
<accession>A0A176XII1</accession>
<dbReference type="SUPFAM" id="SSF51182">
    <property type="entry name" value="RmlC-like cupins"/>
    <property type="match status" value="1"/>
</dbReference>
<protein>
    <submittedName>
        <fullName evidence="1">Ethanolamine utilization protein</fullName>
    </submittedName>
</protein>
<gene>
    <name evidence="1" type="ORF">A7J57_20880</name>
</gene>
<dbReference type="AlphaFoldDB" id="A0A176XII1"/>
<dbReference type="CDD" id="cd20299">
    <property type="entry name" value="cupin_YP766765-like"/>
    <property type="match status" value="1"/>
</dbReference>
<dbReference type="Proteomes" id="UP000077098">
    <property type="component" value="Unassembled WGS sequence"/>
</dbReference>
<dbReference type="Gene3D" id="2.60.120.10">
    <property type="entry name" value="Jelly Rolls"/>
    <property type="match status" value="1"/>
</dbReference>
<organism evidence="1 2">
    <name type="scientific">Agrobacterium tumefaciens</name>
    <dbReference type="NCBI Taxonomy" id="358"/>
    <lineage>
        <taxon>Bacteria</taxon>
        <taxon>Pseudomonadati</taxon>
        <taxon>Pseudomonadota</taxon>
        <taxon>Alphaproteobacteria</taxon>
        <taxon>Hyphomicrobiales</taxon>
        <taxon>Rhizobiaceae</taxon>
        <taxon>Rhizobium/Agrobacterium group</taxon>
        <taxon>Agrobacterium</taxon>
        <taxon>Agrobacterium tumefaciens complex</taxon>
    </lineage>
</organism>
<dbReference type="Pfam" id="PF06249">
    <property type="entry name" value="EutQ"/>
    <property type="match status" value="1"/>
</dbReference>
<comment type="caution">
    <text evidence="1">The sequence shown here is derived from an EMBL/GenBank/DDBJ whole genome shotgun (WGS) entry which is preliminary data.</text>
</comment>
<name>A0A176XII1_AGRTU</name>
<dbReference type="RefSeq" id="WP_063947636.1">
    <property type="nucleotide sequence ID" value="NZ_LXPS01000004.1"/>
</dbReference>
<evidence type="ECO:0000313" key="2">
    <source>
        <dbReference type="Proteomes" id="UP000077098"/>
    </source>
</evidence>
<dbReference type="InterPro" id="IPR011051">
    <property type="entry name" value="RmlC_Cupin_sf"/>
</dbReference>
<proteinExistence type="predicted"/>